<dbReference type="KEGG" id="gvi:glr1397"/>
<feature type="domain" description="Gamma-glutamylcyclotransferase AIG2-like" evidence="1">
    <location>
        <begin position="18"/>
        <end position="136"/>
    </location>
</feature>
<reference evidence="2 3" key="1">
    <citation type="journal article" date="2003" name="DNA Res.">
        <title>Complete genome structure of Gloeobacter violaceus PCC 7421, a cyanobacterium that lacks thylakoids.</title>
        <authorList>
            <person name="Nakamura Y."/>
            <person name="Kaneko T."/>
            <person name="Sato S."/>
            <person name="Mimuro M."/>
            <person name="Miyashita H."/>
            <person name="Tsuchiya T."/>
            <person name="Sasamoto S."/>
            <person name="Watanabe A."/>
            <person name="Kawashima K."/>
            <person name="Kishida Y."/>
            <person name="Kiyokawa C."/>
            <person name="Kohara M."/>
            <person name="Matsumoto M."/>
            <person name="Matsuno A."/>
            <person name="Nakazaki N."/>
            <person name="Shimpo S."/>
            <person name="Takeuchi C."/>
            <person name="Yamada M."/>
            <person name="Tabata S."/>
        </authorList>
    </citation>
    <scope>NUCLEOTIDE SEQUENCE [LARGE SCALE GENOMIC DNA]</scope>
    <source>
        <strain evidence="3">ATCC 29082 / PCC 7421</strain>
    </source>
</reference>
<dbReference type="Gene3D" id="3.10.490.10">
    <property type="entry name" value="Gamma-glutamyl cyclotransferase-like"/>
    <property type="match status" value="1"/>
</dbReference>
<proteinExistence type="predicted"/>
<dbReference type="AlphaFoldDB" id="Q7NKT0"/>
<dbReference type="eggNOG" id="COG2105">
    <property type="taxonomic scope" value="Bacteria"/>
</dbReference>
<dbReference type="InterPro" id="IPR036568">
    <property type="entry name" value="GGCT-like_sf"/>
</dbReference>
<dbReference type="InterPro" id="IPR013024">
    <property type="entry name" value="GGCT-like"/>
</dbReference>
<dbReference type="STRING" id="251221.gene:10758880"/>
<dbReference type="Proteomes" id="UP000000557">
    <property type="component" value="Chromosome"/>
</dbReference>
<dbReference type="CDD" id="cd06661">
    <property type="entry name" value="GGCT_like"/>
    <property type="match status" value="1"/>
</dbReference>
<gene>
    <name evidence="2" type="ordered locus">glr1397</name>
</gene>
<accession>Q7NKT0</accession>
<dbReference type="HOGENOM" id="CLU_1822600_0_0_3"/>
<dbReference type="SUPFAM" id="SSF110857">
    <property type="entry name" value="Gamma-glutamyl cyclotransferase-like"/>
    <property type="match status" value="1"/>
</dbReference>
<sequence>MRWYRQKVMAFWHRAALLFVYGTLRQGECNHGLLRGRADWVREATCRGHLYSVEDHYPALSLDKAAPPVVGELYTPHPAARAALMIDLDRLEGIEEQYYRPVVLERPDGTWLVYAVGSGLESYCRPDRRIAGGDWCRYRAGRDRLGPNE</sequence>
<dbReference type="Pfam" id="PF06094">
    <property type="entry name" value="GGACT"/>
    <property type="match status" value="1"/>
</dbReference>
<dbReference type="GO" id="GO:0005829">
    <property type="term" value="C:cytosol"/>
    <property type="evidence" value="ECO:0000318"/>
    <property type="project" value="GO_Central"/>
</dbReference>
<evidence type="ECO:0000313" key="3">
    <source>
        <dbReference type="Proteomes" id="UP000000557"/>
    </source>
</evidence>
<dbReference type="EnsemblBacteria" id="BAC89338">
    <property type="protein sequence ID" value="BAC89338"/>
    <property type="gene ID" value="BAC89338"/>
</dbReference>
<dbReference type="OrthoDB" id="8538589at2"/>
<keyword evidence="3" id="KW-1185">Reference proteome</keyword>
<evidence type="ECO:0000259" key="1">
    <source>
        <dbReference type="Pfam" id="PF06094"/>
    </source>
</evidence>
<organism evidence="2 3">
    <name type="scientific">Gloeobacter violaceus (strain ATCC 29082 / PCC 7421)</name>
    <dbReference type="NCBI Taxonomy" id="251221"/>
    <lineage>
        <taxon>Bacteria</taxon>
        <taxon>Bacillati</taxon>
        <taxon>Cyanobacteriota</taxon>
        <taxon>Cyanophyceae</taxon>
        <taxon>Gloeobacterales</taxon>
        <taxon>Gloeobacteraceae</taxon>
        <taxon>Gloeobacter</taxon>
    </lineage>
</organism>
<name>Q7NKT0_GLOVI</name>
<protein>
    <submittedName>
        <fullName evidence="2">Glr1397 protein</fullName>
    </submittedName>
</protein>
<dbReference type="InParanoid" id="Q7NKT0"/>
<evidence type="ECO:0000313" key="2">
    <source>
        <dbReference type="EMBL" id="BAC89338.1"/>
    </source>
</evidence>
<reference evidence="2 3" key="2">
    <citation type="journal article" date="2003" name="DNA Res.">
        <title>Complete genome structure of Gloeobacter violaceus PCC 7421, a cyanobacterium that lacks thylakoids (supplement).</title>
        <authorList>
            <person name="Nakamura Y."/>
            <person name="Kaneko T."/>
            <person name="Sato S."/>
            <person name="Mimuro M."/>
            <person name="Miyashita H."/>
            <person name="Tsuchiya T."/>
            <person name="Sasamoto S."/>
            <person name="Watanabe A."/>
            <person name="Kawashima K."/>
            <person name="Kishida Y."/>
            <person name="Kiyokawa C."/>
            <person name="Kohara M."/>
            <person name="Matsumoto M."/>
            <person name="Matsuno A."/>
            <person name="Nakazaki N."/>
            <person name="Shimpo S."/>
            <person name="Takeuchi C."/>
            <person name="Yamada M."/>
            <person name="Tabata S."/>
        </authorList>
    </citation>
    <scope>NUCLEOTIDE SEQUENCE [LARGE SCALE GENOMIC DNA]</scope>
    <source>
        <strain evidence="3">ATCC 29082 / PCC 7421</strain>
    </source>
</reference>
<dbReference type="InterPro" id="IPR009288">
    <property type="entry name" value="AIG2-like_dom"/>
</dbReference>
<dbReference type="EMBL" id="BA000045">
    <property type="protein sequence ID" value="BAC89338.1"/>
    <property type="molecule type" value="Genomic_DNA"/>
</dbReference>